<keyword evidence="1" id="KW-0808">Transferase</keyword>
<organism evidence="1">
    <name type="scientific">Staphylococcus phage HS05</name>
    <dbReference type="NCBI Taxonomy" id="3056399"/>
    <lineage>
        <taxon>Viruses</taxon>
    </lineage>
</organism>
<sequence>MENVRIVELNKNDVVQFQCANKKFSAFQTAIVNRVYAEEILLKTVWKAEVENQIGYKFTLTDNDDFMKVNKPFTRKVDMQEQQDVVNKPKHYTYGDIEVIDYIEQVTKNYKPELAFAIGNAIKYISRANHKNGKEDLDKARWYLNRAFENWED</sequence>
<proteinExistence type="predicted"/>
<accession>A0AA49X1T1</accession>
<dbReference type="EMBL" id="OQ890310">
    <property type="protein sequence ID" value="WLJ25421.1"/>
    <property type="molecule type" value="Genomic_DNA"/>
</dbReference>
<protein>
    <submittedName>
        <fullName evidence="1">Nucelotide kinase</fullName>
    </submittedName>
</protein>
<dbReference type="GO" id="GO:0016301">
    <property type="term" value="F:kinase activity"/>
    <property type="evidence" value="ECO:0007669"/>
    <property type="project" value="UniProtKB-KW"/>
</dbReference>
<dbReference type="InterPro" id="IPR021739">
    <property type="entry name" value="SaV-like"/>
</dbReference>
<dbReference type="Pfam" id="PF11753">
    <property type="entry name" value="DUF3310"/>
    <property type="match status" value="1"/>
</dbReference>
<evidence type="ECO:0000313" key="1">
    <source>
        <dbReference type="EMBL" id="WLJ25421.1"/>
    </source>
</evidence>
<name>A0AA49X1T1_9VIRU</name>
<reference evidence="1" key="1">
    <citation type="submission" date="2023-04" db="EMBL/GenBank/DDBJ databases">
        <title>The human skin virome in hidradenitis suppurativa patients.</title>
        <authorList>
            <person name="Jansen D."/>
        </authorList>
    </citation>
    <scope>NUCLEOTIDE SEQUENCE</scope>
    <source>
        <strain evidence="1">VC3_JansenPhageB</strain>
    </source>
</reference>
<keyword evidence="1" id="KW-0418">Kinase</keyword>